<dbReference type="GO" id="GO:0043235">
    <property type="term" value="C:receptor complex"/>
    <property type="evidence" value="ECO:0007669"/>
    <property type="project" value="TreeGrafter"/>
</dbReference>
<dbReference type="InterPro" id="IPR000152">
    <property type="entry name" value="EGF-type_Asp/Asn_hydroxyl_site"/>
</dbReference>
<dbReference type="SUPFAM" id="SSF57196">
    <property type="entry name" value="EGF/Laminin"/>
    <property type="match status" value="2"/>
</dbReference>
<evidence type="ECO:0000256" key="8">
    <source>
        <dbReference type="ARBA" id="ARBA00022989"/>
    </source>
</evidence>
<dbReference type="GO" id="GO:0006898">
    <property type="term" value="P:receptor-mediated endocytosis"/>
    <property type="evidence" value="ECO:0007669"/>
    <property type="project" value="TreeGrafter"/>
</dbReference>
<evidence type="ECO:0000256" key="13">
    <source>
        <dbReference type="PROSITE-ProRule" id="PRU00124"/>
    </source>
</evidence>
<feature type="disulfide bond" evidence="13">
    <location>
        <begin position="275"/>
        <end position="290"/>
    </location>
</feature>
<dbReference type="EMBL" id="SCEB01003688">
    <property type="protein sequence ID" value="RXM94167.1"/>
    <property type="molecule type" value="Genomic_DNA"/>
</dbReference>
<dbReference type="FunFam" id="2.10.25.10:FF:000009">
    <property type="entry name" value="Low-density lipoprotein receptor isoform 1"/>
    <property type="match status" value="1"/>
</dbReference>
<dbReference type="InterPro" id="IPR000742">
    <property type="entry name" value="EGF"/>
</dbReference>
<feature type="region of interest" description="Disordered" evidence="15">
    <location>
        <begin position="695"/>
        <end position="730"/>
    </location>
</feature>
<reference evidence="18 19" key="1">
    <citation type="submission" date="2019-01" db="EMBL/GenBank/DDBJ databases">
        <title>Draft Genome and Complete Hox-Cluster Characterization of the Sterlet Sturgeon (Acipenser ruthenus).</title>
        <authorList>
            <person name="Wei Q."/>
        </authorList>
    </citation>
    <scope>NUCLEOTIDE SEQUENCE [LARGE SCALE GENOMIC DNA]</scope>
    <source>
        <strain evidence="18">WHYD16114868_AA</strain>
        <tissue evidence="18">Blood</tissue>
    </source>
</reference>
<evidence type="ECO:0000256" key="7">
    <source>
        <dbReference type="ARBA" id="ARBA00022737"/>
    </source>
</evidence>
<dbReference type="InterPro" id="IPR011042">
    <property type="entry name" value="6-blade_b-propeller_TolB-like"/>
</dbReference>
<keyword evidence="3" id="KW-0245">EGF-like domain</keyword>
<comment type="subcellular location">
    <subcellularLocation>
        <location evidence="1">Cell membrane</location>
        <topology evidence="1">Single-pass type I membrane protein</topology>
    </subcellularLocation>
</comment>
<dbReference type="Gene3D" id="4.10.400.10">
    <property type="entry name" value="Low-density Lipoprotein Receptor"/>
    <property type="match status" value="4"/>
</dbReference>
<keyword evidence="11 18" id="KW-0675">Receptor</keyword>
<evidence type="ECO:0000256" key="15">
    <source>
        <dbReference type="SAM" id="MobiDB-lite"/>
    </source>
</evidence>
<dbReference type="AlphaFoldDB" id="A0A444V164"/>
<proteinExistence type="predicted"/>
<dbReference type="InterPro" id="IPR001881">
    <property type="entry name" value="EGF-like_Ca-bd_dom"/>
</dbReference>
<dbReference type="InterPro" id="IPR036770">
    <property type="entry name" value="Ankyrin_rpt-contain_sf"/>
</dbReference>
<dbReference type="FunFam" id="4.10.400.10:FF:000011">
    <property type="entry name" value="Low-density lipoprotein receptor-related protein 1"/>
    <property type="match status" value="1"/>
</dbReference>
<dbReference type="PRINTS" id="PR00261">
    <property type="entry name" value="LDLRECEPTOR"/>
</dbReference>
<dbReference type="PROSITE" id="PS50068">
    <property type="entry name" value="LDLRA_2"/>
    <property type="match status" value="4"/>
</dbReference>
<evidence type="ECO:0000313" key="18">
    <source>
        <dbReference type="EMBL" id="RXM94167.1"/>
    </source>
</evidence>
<dbReference type="GO" id="GO:0016324">
    <property type="term" value="C:apical plasma membrane"/>
    <property type="evidence" value="ECO:0007669"/>
    <property type="project" value="TreeGrafter"/>
</dbReference>
<dbReference type="GO" id="GO:0005509">
    <property type="term" value="F:calcium ion binding"/>
    <property type="evidence" value="ECO:0007669"/>
    <property type="project" value="InterPro"/>
</dbReference>
<dbReference type="Pfam" id="PF00058">
    <property type="entry name" value="Ldl_recept_b"/>
    <property type="match status" value="2"/>
</dbReference>
<dbReference type="Pfam" id="PF00057">
    <property type="entry name" value="Ldl_recept_a"/>
    <property type="match status" value="4"/>
</dbReference>
<dbReference type="InterPro" id="IPR051221">
    <property type="entry name" value="LDLR-related"/>
</dbReference>
<feature type="disulfide bond" evidence="13">
    <location>
        <begin position="263"/>
        <end position="281"/>
    </location>
</feature>
<dbReference type="Proteomes" id="UP000289886">
    <property type="component" value="Unassembled WGS sequence"/>
</dbReference>
<evidence type="ECO:0000256" key="12">
    <source>
        <dbReference type="ARBA" id="ARBA00023180"/>
    </source>
</evidence>
<dbReference type="InterPro" id="IPR049883">
    <property type="entry name" value="NOTCH1_EGF-like"/>
</dbReference>
<evidence type="ECO:0000256" key="1">
    <source>
        <dbReference type="ARBA" id="ARBA00004251"/>
    </source>
</evidence>
<evidence type="ECO:0000259" key="16">
    <source>
        <dbReference type="SMART" id="SM00179"/>
    </source>
</evidence>
<dbReference type="InterPro" id="IPR000033">
    <property type="entry name" value="LDLR_classB_rpt"/>
</dbReference>
<dbReference type="GO" id="GO:0042562">
    <property type="term" value="F:hormone binding"/>
    <property type="evidence" value="ECO:0007669"/>
    <property type="project" value="TreeGrafter"/>
</dbReference>
<evidence type="ECO:0000256" key="4">
    <source>
        <dbReference type="ARBA" id="ARBA00022583"/>
    </source>
</evidence>
<evidence type="ECO:0000256" key="9">
    <source>
        <dbReference type="ARBA" id="ARBA00023136"/>
    </source>
</evidence>
<organism evidence="18 19">
    <name type="scientific">Acipenser ruthenus</name>
    <name type="common">Sterlet sturgeon</name>
    <dbReference type="NCBI Taxonomy" id="7906"/>
    <lineage>
        <taxon>Eukaryota</taxon>
        <taxon>Metazoa</taxon>
        <taxon>Chordata</taxon>
        <taxon>Craniata</taxon>
        <taxon>Vertebrata</taxon>
        <taxon>Euteleostomi</taxon>
        <taxon>Actinopterygii</taxon>
        <taxon>Chondrostei</taxon>
        <taxon>Acipenseriformes</taxon>
        <taxon>Acipenseridae</taxon>
        <taxon>Acipenser</taxon>
    </lineage>
</organism>
<dbReference type="InterPro" id="IPR036055">
    <property type="entry name" value="LDL_receptor-like_sf"/>
</dbReference>
<evidence type="ECO:0000256" key="2">
    <source>
        <dbReference type="ARBA" id="ARBA00022475"/>
    </source>
</evidence>
<gene>
    <name evidence="18" type="ORF">EOD39_18290</name>
</gene>
<feature type="domain" description="EGF-like" evidence="17">
    <location>
        <begin position="329"/>
        <end position="365"/>
    </location>
</feature>
<evidence type="ECO:0000256" key="6">
    <source>
        <dbReference type="ARBA" id="ARBA00022729"/>
    </source>
</evidence>
<dbReference type="CDD" id="cd00054">
    <property type="entry name" value="EGF_CA"/>
    <property type="match status" value="1"/>
</dbReference>
<dbReference type="FunFam" id="4.10.400.10:FF:000034">
    <property type="entry name" value="Low-density lipoprotein receptor-related protein 2"/>
    <property type="match status" value="1"/>
</dbReference>
<keyword evidence="5" id="KW-0812">Transmembrane</keyword>
<evidence type="ECO:0000256" key="14">
    <source>
        <dbReference type="PROSITE-ProRule" id="PRU00461"/>
    </source>
</evidence>
<feature type="domain" description="EGF-like calcium-binding" evidence="16">
    <location>
        <begin position="326"/>
        <end position="365"/>
    </location>
</feature>
<dbReference type="PANTHER" id="PTHR22722:SF14">
    <property type="entry name" value="MEGALIN, ISOFORM A"/>
    <property type="match status" value="1"/>
</dbReference>
<feature type="domain" description="EGF-like" evidence="17">
    <location>
        <begin position="369"/>
        <end position="405"/>
    </location>
</feature>
<dbReference type="InterPro" id="IPR002172">
    <property type="entry name" value="LDrepeatLR_classA_rpt"/>
</dbReference>
<keyword evidence="4" id="KW-0254">Endocytosis</keyword>
<dbReference type="SMART" id="SM00179">
    <property type="entry name" value="EGF_CA"/>
    <property type="match status" value="2"/>
</dbReference>
<feature type="disulfide bond" evidence="13">
    <location>
        <begin position="133"/>
        <end position="145"/>
    </location>
</feature>
<dbReference type="FunFam" id="2.120.10.30:FF:000241">
    <property type="entry name" value="Low-density lipoprotein receptor-related protein 6"/>
    <property type="match status" value="1"/>
</dbReference>
<keyword evidence="10 13" id="KW-1015">Disulfide bond</keyword>
<feature type="disulfide bond" evidence="13">
    <location>
        <begin position="179"/>
        <end position="197"/>
    </location>
</feature>
<dbReference type="SMART" id="SM00135">
    <property type="entry name" value="LY"/>
    <property type="match status" value="5"/>
</dbReference>
<feature type="compositionally biased region" description="Pro residues" evidence="15">
    <location>
        <begin position="713"/>
        <end position="723"/>
    </location>
</feature>
<evidence type="ECO:0000256" key="5">
    <source>
        <dbReference type="ARBA" id="ARBA00022692"/>
    </source>
</evidence>
<feature type="disulfide bond" evidence="13">
    <location>
        <begin position="172"/>
        <end position="184"/>
    </location>
</feature>
<dbReference type="SUPFAM" id="SSF57424">
    <property type="entry name" value="LDL receptor-like module"/>
    <property type="match status" value="4"/>
</dbReference>
<feature type="disulfide bond" evidence="13">
    <location>
        <begin position="140"/>
        <end position="158"/>
    </location>
</feature>
<dbReference type="Gene3D" id="2.10.25.10">
    <property type="entry name" value="Laminin"/>
    <property type="match status" value="2"/>
</dbReference>
<dbReference type="Gene3D" id="2.120.10.30">
    <property type="entry name" value="TolB, C-terminal domain"/>
    <property type="match status" value="1"/>
</dbReference>
<dbReference type="InterPro" id="IPR018097">
    <property type="entry name" value="EGF_Ca-bd_CS"/>
</dbReference>
<dbReference type="SMART" id="SM00192">
    <property type="entry name" value="LDLa"/>
    <property type="match status" value="4"/>
</dbReference>
<name>A0A444V164_ACIRT</name>
<keyword evidence="19" id="KW-1185">Reference proteome</keyword>
<dbReference type="Gene3D" id="1.25.40.20">
    <property type="entry name" value="Ankyrin repeat-containing domain"/>
    <property type="match status" value="1"/>
</dbReference>
<feature type="repeat" description="LDL-receptor class B" evidence="14">
    <location>
        <begin position="536"/>
        <end position="579"/>
    </location>
</feature>
<dbReference type="PROSITE" id="PS00010">
    <property type="entry name" value="ASX_HYDROXYL"/>
    <property type="match status" value="1"/>
</dbReference>
<evidence type="ECO:0000256" key="11">
    <source>
        <dbReference type="ARBA" id="ARBA00023170"/>
    </source>
</evidence>
<feature type="domain" description="EGF-like calcium-binding" evidence="16">
    <location>
        <begin position="366"/>
        <end position="405"/>
    </location>
</feature>
<accession>A0A444V164</accession>
<dbReference type="Pfam" id="PF14670">
    <property type="entry name" value="FXa_inhibition"/>
    <property type="match status" value="1"/>
</dbReference>
<keyword evidence="12" id="KW-0325">Glycoprotein</keyword>
<keyword evidence="6" id="KW-0732">Signal</keyword>
<dbReference type="Pfam" id="PF07645">
    <property type="entry name" value="EGF_CA"/>
    <property type="match status" value="1"/>
</dbReference>
<feature type="disulfide bond" evidence="13">
    <location>
        <begin position="191"/>
        <end position="206"/>
    </location>
</feature>
<feature type="repeat" description="LDL-receptor class B" evidence="14">
    <location>
        <begin position="494"/>
        <end position="535"/>
    </location>
</feature>
<dbReference type="PROSITE" id="PS51120">
    <property type="entry name" value="LDLRB"/>
    <property type="match status" value="3"/>
</dbReference>
<sequence length="730" mass="78936">MTQSVQLNQKPPGVCCVDHQNKAGYTAIMLAALAAVELEEDMKVIRKLFSLGNVNAKASQQDLQSKLQLRYAEIAKRTQPPPKLQSAPATSLLKTPTACVTAAGSLPLRQSSCHPMRLWSQEHKLAGSPVLSCHRSQFTCASGKCIPQNWKCDGDKDCEDGSDESQCCRALCKADEFGCADGCCVSAQFRCNGRDDCRDGSDEVGCPLCPSGWFRCLDSDACLPETRRCDGVRDCPGGADEAAELCGTPRPPPRTCPGSDFRCGTGECIPQSWRCDRSTDCKDGHDEKECGKDNMRQSGLNSFKLFVCFVRSSGLADPCCVPLRSDRDECREGNAGCSHLCVDLPWGFVCDCPEGMRLVRDTQCEDIDECSEPDMCSQLCVNLNGTYRCECHQGYLRSPKTGECRARGREAVVVFSSDSGIRLLDMSARKYREISGSPAGAGAMAADIPGNALYWGVPKLSSIYRTTQEGAEVTTPVLSGVGSPQGVAVDWIHRLLYWTDALARSVSVASLDGDRRKVLIGGLSEPWGVAVQPLSGFLFWSDAGTPARIERAGMDGRGRVTLVSSGIERPVALALDPTQPFLYWVDSQLHCISRVGLDGQHRRTVLESKDYLGRPFALAVFESRVFWSDEGQHSIYSATKLNGSDLRELVSNVSPRGLVLIHPVLQPEGWSACAGEGAVCEFLCVPTPPEHTGAPGFTCLEPGALHPTQKSSTPPPPPPPPPLCGEQASR</sequence>
<evidence type="ECO:0000259" key="17">
    <source>
        <dbReference type="SMART" id="SM00181"/>
    </source>
</evidence>
<dbReference type="CDD" id="cd00112">
    <property type="entry name" value="LDLa"/>
    <property type="match status" value="4"/>
</dbReference>
<dbReference type="PROSITE" id="PS01187">
    <property type="entry name" value="EGF_CA"/>
    <property type="match status" value="1"/>
</dbReference>
<keyword evidence="2" id="KW-1003">Cell membrane</keyword>
<feature type="disulfide bond" evidence="13">
    <location>
        <begin position="152"/>
        <end position="167"/>
    </location>
</feature>
<evidence type="ECO:0000313" key="19">
    <source>
        <dbReference type="Proteomes" id="UP000289886"/>
    </source>
</evidence>
<evidence type="ECO:0000256" key="3">
    <source>
        <dbReference type="ARBA" id="ARBA00022536"/>
    </source>
</evidence>
<comment type="caution">
    <text evidence="13">Lacks conserved residue(s) required for the propagation of feature annotation.</text>
</comment>
<dbReference type="PANTHER" id="PTHR22722">
    <property type="entry name" value="LOW-DENSITY LIPOPROTEIN RECEPTOR-RELATED PROTEIN 2-RELATED"/>
    <property type="match status" value="1"/>
</dbReference>
<keyword evidence="18" id="KW-0449">Lipoprotein</keyword>
<keyword evidence="7" id="KW-0677">Repeat</keyword>
<protein>
    <submittedName>
        <fullName evidence="18">Very low-density lipoprotein receptor</fullName>
    </submittedName>
</protein>
<keyword evidence="9" id="KW-0472">Membrane</keyword>
<dbReference type="SMART" id="SM00181">
    <property type="entry name" value="EGF"/>
    <property type="match status" value="2"/>
</dbReference>
<feature type="disulfide bond" evidence="13">
    <location>
        <begin position="256"/>
        <end position="268"/>
    </location>
</feature>
<evidence type="ECO:0000256" key="10">
    <source>
        <dbReference type="ARBA" id="ARBA00023157"/>
    </source>
</evidence>
<comment type="caution">
    <text evidence="18">The sequence shown here is derived from an EMBL/GenBank/DDBJ whole genome shotgun (WGS) entry which is preliminary data.</text>
</comment>
<dbReference type="SUPFAM" id="SSF63825">
    <property type="entry name" value="YWTD domain"/>
    <property type="match status" value="1"/>
</dbReference>
<keyword evidence="8" id="KW-1133">Transmembrane helix</keyword>
<feature type="repeat" description="LDL-receptor class B" evidence="14">
    <location>
        <begin position="580"/>
        <end position="624"/>
    </location>
</feature>